<organism evidence="1 2">
    <name type="scientific">Candidatus Nitrosocosmicus arcticus</name>
    <dbReference type="NCBI Taxonomy" id="2035267"/>
    <lineage>
        <taxon>Archaea</taxon>
        <taxon>Nitrososphaerota</taxon>
        <taxon>Nitrososphaeria</taxon>
        <taxon>Nitrososphaerales</taxon>
        <taxon>Nitrososphaeraceae</taxon>
        <taxon>Candidatus Nitrosocosmicus</taxon>
    </lineage>
</organism>
<dbReference type="InterPro" id="IPR036520">
    <property type="entry name" value="UPF0759_sf"/>
</dbReference>
<dbReference type="Pfam" id="PF01904">
    <property type="entry name" value="DUF72"/>
    <property type="match status" value="1"/>
</dbReference>
<keyword evidence="2" id="KW-1185">Reference proteome</keyword>
<protein>
    <submittedName>
        <fullName evidence="1">Sugar isomerase related protein</fullName>
    </submittedName>
</protein>
<gene>
    <name evidence="1" type="ORF">NARC_10367</name>
</gene>
<dbReference type="OrthoDB" id="35747at2157"/>
<proteinExistence type="predicted"/>
<dbReference type="InterPro" id="IPR002763">
    <property type="entry name" value="DUF72"/>
</dbReference>
<dbReference type="EMBL" id="VOAH01000001">
    <property type="protein sequence ID" value="TVP41961.1"/>
    <property type="molecule type" value="Genomic_DNA"/>
</dbReference>
<evidence type="ECO:0000313" key="1">
    <source>
        <dbReference type="EMBL" id="TVP41961.1"/>
    </source>
</evidence>
<dbReference type="SUPFAM" id="SSF117396">
    <property type="entry name" value="TM1631-like"/>
    <property type="match status" value="1"/>
</dbReference>
<dbReference type="GO" id="GO:0016853">
    <property type="term" value="F:isomerase activity"/>
    <property type="evidence" value="ECO:0007669"/>
    <property type="project" value="UniProtKB-KW"/>
</dbReference>
<dbReference type="Proteomes" id="UP000315289">
    <property type="component" value="Unassembled WGS sequence"/>
</dbReference>
<dbReference type="Gene3D" id="3.20.20.410">
    <property type="entry name" value="Protein of unknown function UPF0759"/>
    <property type="match status" value="1"/>
</dbReference>
<accession>A0A557SZD4</accession>
<dbReference type="RefSeq" id="WP_144728482.1">
    <property type="nucleotide sequence ID" value="NZ_ML675578.1"/>
</dbReference>
<dbReference type="PANTHER" id="PTHR30348:SF4">
    <property type="entry name" value="DUF72 DOMAIN-CONTAINING PROTEIN"/>
    <property type="match status" value="1"/>
</dbReference>
<keyword evidence="1" id="KW-0413">Isomerase</keyword>
<reference evidence="1 2" key="1">
    <citation type="journal article" date="2019" name="Front. Microbiol.">
        <title>Ammonia Oxidation by the Arctic Terrestrial Thaumarchaeote Candidatus Nitrosocosmicus arcticus Is Stimulated by Increasing Temperatures.</title>
        <authorList>
            <person name="Alves R.J.E."/>
            <person name="Kerou M."/>
            <person name="Zappe A."/>
            <person name="Bittner R."/>
            <person name="Abby S.S."/>
            <person name="Schmidt H.A."/>
            <person name="Pfeifer K."/>
            <person name="Schleper C."/>
        </authorList>
    </citation>
    <scope>NUCLEOTIDE SEQUENCE [LARGE SCALE GENOMIC DNA]</scope>
    <source>
        <strain evidence="1 2">Kfb</strain>
    </source>
</reference>
<evidence type="ECO:0000313" key="2">
    <source>
        <dbReference type="Proteomes" id="UP000315289"/>
    </source>
</evidence>
<sequence length="296" mass="34686">MCSQLYLGCSGWNYGDTSEKGGWLNVFYPDNKTRKLSYYSQFFNTVEMDATFYKRFYENMNEGLFIGITKATPNDFRISVKVPEIITHEKRLDINRNVVIDLNEFLNKISPLESQRKLGAIIIQLPPSFTIDESNRLEKFLDALRNRSDLKNNDNIAIEFRHNSWNTEGVLELLHHFNIASVLTDSPTQENLGFLSNENNLTSTNLAVIRFHGRNTTRDHYWYDYLYSEKELIPWIDKINKIKENTDTIFVYFNNHYGGKAIVNSLQFKELIKNQPLPENEKRVLERAKKYLSNTL</sequence>
<name>A0A557SZD4_9ARCH</name>
<dbReference type="AlphaFoldDB" id="A0A557SZD4"/>
<comment type="caution">
    <text evidence="1">The sequence shown here is derived from an EMBL/GenBank/DDBJ whole genome shotgun (WGS) entry which is preliminary data.</text>
</comment>
<dbReference type="PANTHER" id="PTHR30348">
    <property type="entry name" value="UNCHARACTERIZED PROTEIN YECE"/>
    <property type="match status" value="1"/>
</dbReference>